<feature type="transmembrane region" description="Helical" evidence="1">
    <location>
        <begin position="55"/>
        <end position="75"/>
    </location>
</feature>
<keyword evidence="1" id="KW-0812">Transmembrane</keyword>
<keyword evidence="3" id="KW-1185">Reference proteome</keyword>
<dbReference type="Pfam" id="PF14362">
    <property type="entry name" value="DUF4407"/>
    <property type="match status" value="1"/>
</dbReference>
<feature type="transmembrane region" description="Helical" evidence="1">
    <location>
        <begin position="95"/>
        <end position="115"/>
    </location>
</feature>
<sequence>MVLRRLVGVKEDILDWVPEERPRYTRLGLIVLNTGVLAGFSMTIAMATVGAVSPWLLVPLGLFWGLIIITVDSWLITSTNGSSRHGRLRVFAPRLVLSVLLGLVIAEPLVLWVFGSSITAEIKEFRKAEVEGYQSTLRVCNPATGGLNQDPACDGYRLNPGDTPQALESQLEEATAIRDRAKGVLVDLDAKHAELERLARDECAGRAGPGLTAVPGEGGECLRNRAKADQFRVDNQIERLHVEQLGLEQKVTDLTDQVARSRAGAAVRIGEDITAKVEEKRANLVGVDILDQVSAMGRVADRDLFAEVAQWVLRLLLVALDCLPVLTKLMGGTTAYDEQVTRQLEGAKRLHDKHMHVHENRDGVDLEIQMRQSDRKLRDRIAAMTATDRANSARRRIDEAAEIDRLAAELERRGGR</sequence>
<dbReference type="PATRIC" id="fig|909613.9.peg.5237"/>
<keyword evidence="1" id="KW-0472">Membrane</keyword>
<reference evidence="2 3" key="1">
    <citation type="journal article" date="2014" name="Genome Announc.">
        <title>Draft Genome Sequence of the Antitrypanosomally Active Sponge-Associated Bacterium Actinokineospora sp. Strain EG49.</title>
        <authorList>
            <person name="Harjes J."/>
            <person name="Ryu T."/>
            <person name="Abdelmohsen U.R."/>
            <person name="Moitinho-Silva L."/>
            <person name="Horn H."/>
            <person name="Ravasi T."/>
            <person name="Hentschel U."/>
        </authorList>
    </citation>
    <scope>NUCLEOTIDE SEQUENCE [LARGE SCALE GENOMIC DNA]</scope>
    <source>
        <strain evidence="2 3">EG49</strain>
    </source>
</reference>
<organism evidence="2 3">
    <name type="scientific">Actinokineospora spheciospongiae</name>
    <dbReference type="NCBI Taxonomy" id="909613"/>
    <lineage>
        <taxon>Bacteria</taxon>
        <taxon>Bacillati</taxon>
        <taxon>Actinomycetota</taxon>
        <taxon>Actinomycetes</taxon>
        <taxon>Pseudonocardiales</taxon>
        <taxon>Pseudonocardiaceae</taxon>
        <taxon>Actinokineospora</taxon>
    </lineage>
</organism>
<dbReference type="Proteomes" id="UP000019277">
    <property type="component" value="Unassembled WGS sequence"/>
</dbReference>
<name>W7IS11_9PSEU</name>
<dbReference type="AlphaFoldDB" id="W7IS11"/>
<gene>
    <name evidence="2" type="ORF">UO65_5240</name>
</gene>
<dbReference type="InterPro" id="IPR025519">
    <property type="entry name" value="DUF4407"/>
</dbReference>
<protein>
    <recommendedName>
        <fullName evidence="4">DUF4407 domain-containing protein</fullName>
    </recommendedName>
</protein>
<dbReference type="STRING" id="909613.UO65_5240"/>
<accession>W7IS11</accession>
<dbReference type="EMBL" id="AYXG01000203">
    <property type="protein sequence ID" value="EWC59512.1"/>
    <property type="molecule type" value="Genomic_DNA"/>
</dbReference>
<feature type="transmembrane region" description="Helical" evidence="1">
    <location>
        <begin position="27"/>
        <end position="49"/>
    </location>
</feature>
<evidence type="ECO:0000313" key="2">
    <source>
        <dbReference type="EMBL" id="EWC59512.1"/>
    </source>
</evidence>
<evidence type="ECO:0008006" key="4">
    <source>
        <dbReference type="Google" id="ProtNLM"/>
    </source>
</evidence>
<comment type="caution">
    <text evidence="2">The sequence shown here is derived from an EMBL/GenBank/DDBJ whole genome shotgun (WGS) entry which is preliminary data.</text>
</comment>
<keyword evidence="1" id="KW-1133">Transmembrane helix</keyword>
<evidence type="ECO:0000256" key="1">
    <source>
        <dbReference type="SAM" id="Phobius"/>
    </source>
</evidence>
<evidence type="ECO:0000313" key="3">
    <source>
        <dbReference type="Proteomes" id="UP000019277"/>
    </source>
</evidence>
<proteinExistence type="predicted"/>
<dbReference type="eggNOG" id="COG3206">
    <property type="taxonomic scope" value="Bacteria"/>
</dbReference>